<reference evidence="2 3" key="2">
    <citation type="journal article" date="2016" name="Environ. Microbiol. Rep.">
        <title>Metagenomic evidence for the presence of phototrophic Gemmatimonadetes bacteria in diverse environments.</title>
        <authorList>
            <person name="Zeng Y."/>
            <person name="Baumbach J."/>
            <person name="Barbosa E.G."/>
            <person name="Azevedo V."/>
            <person name="Zhang C."/>
            <person name="Koblizek M."/>
        </authorList>
    </citation>
    <scope>NUCLEOTIDE SEQUENCE [LARGE SCALE GENOMIC DNA]</scope>
    <source>
        <strain evidence="2 3">AP64</strain>
    </source>
</reference>
<dbReference type="InterPro" id="IPR037165">
    <property type="entry name" value="AldOxase/xan_DH_Mopterin-bd_sf"/>
</dbReference>
<dbReference type="PIRSF" id="PIRSF036389">
    <property type="entry name" value="IOR_B"/>
    <property type="match status" value="1"/>
</dbReference>
<organism evidence="2 3">
    <name type="scientific">Gemmatimonas phototrophica</name>
    <dbReference type="NCBI Taxonomy" id="1379270"/>
    <lineage>
        <taxon>Bacteria</taxon>
        <taxon>Pseudomonadati</taxon>
        <taxon>Gemmatimonadota</taxon>
        <taxon>Gemmatimonadia</taxon>
        <taxon>Gemmatimonadales</taxon>
        <taxon>Gemmatimonadaceae</taxon>
        <taxon>Gemmatimonas</taxon>
    </lineage>
</organism>
<dbReference type="EMBL" id="CP011454">
    <property type="protein sequence ID" value="AMW06303.1"/>
    <property type="molecule type" value="Genomic_DNA"/>
</dbReference>
<dbReference type="GO" id="GO:0016491">
    <property type="term" value="F:oxidoreductase activity"/>
    <property type="evidence" value="ECO:0007669"/>
    <property type="project" value="InterPro"/>
</dbReference>
<sequence>MRRRTFLLAGLGATGALFVGWSLRAPRQRLHPSLRLDVDPGSVPLNGWLAIHPNDRVTIISPKAEMGQGIHTALAMLVAEELDCDWAQVDVVYSGIDKIYNNVAAVVHGLPFHEDLEDHPGVRGVRWFTAKAMREVGVMLTGGSSSVRDVWEVAREAGATARAALVAAAAARARVEPSSCTTERGMVIAGGREYRYGALVREAAQQRVSNVTLKTPDRFVIIGKDRSRLDTDAIITGVPRFSMDVSLDGLLYAAVLMPPTLESTVTRFDRAAALKKPGVRAVVELTGSRFGDPPGLAIVADKWWQARQALPALNAQWSVSPHATLSTNGIMQTLRTAAAGNDGIPFRSDGDAEKVLAASARTLERTYESPYLAHATMEPMNATVRVNVSGAELWVGTQVPGFARAAVAMAVDVPDDLVTVHQTPLGGGFGRRLEADYVAQAAAIANALPGVPVQTIWSREDDMRHDFYRPAGVSRMRAGLNAANEVTSVVVHSAGQAPFRALGARLGVSLVTDGPDKSTVEGTFDQPYEFPAMRVSNADVELPVPVGSWRSVGHSFKGFAMESFVDELAYEAKVDPLRYRQLLLQKHPRARAVLDLLATQSSWYTPLEPLPNGRTRARGVALHWSFGSVVGMVAEVSLNDAGTIAVERVVCAVDAGLVVNPLGARQQIESAVVYGLSAALYGEVLVDNGRIRPGNFHEYRPLRFSECPVIETHFVPSTRPPSGLGEPGVPVVAPTVANALFALTGTRLRTLPLRAEALA</sequence>
<dbReference type="STRING" id="1379270.GEMMAAP_18985"/>
<keyword evidence="3" id="KW-1185">Reference proteome</keyword>
<dbReference type="SMART" id="SM01008">
    <property type="entry name" value="Ald_Xan_dh_C"/>
    <property type="match status" value="1"/>
</dbReference>
<feature type="domain" description="Aldehyde oxidase/xanthine dehydrogenase a/b hammerhead" evidence="1">
    <location>
        <begin position="236"/>
        <end position="321"/>
    </location>
</feature>
<proteinExistence type="predicted"/>
<evidence type="ECO:0000313" key="3">
    <source>
        <dbReference type="Proteomes" id="UP000076404"/>
    </source>
</evidence>
<dbReference type="Gene3D" id="3.30.365.10">
    <property type="entry name" value="Aldehyde oxidase/xanthine dehydrogenase, molybdopterin binding domain"/>
    <property type="match status" value="4"/>
</dbReference>
<dbReference type="OrthoDB" id="9767994at2"/>
<dbReference type="InterPro" id="IPR046867">
    <property type="entry name" value="AldOxase/xan_DH_MoCoBD2"/>
</dbReference>
<dbReference type="Gene3D" id="3.90.1170.50">
    <property type="entry name" value="Aldehyde oxidase/xanthine dehydrogenase, a/b hammerhead"/>
    <property type="match status" value="1"/>
</dbReference>
<dbReference type="PANTHER" id="PTHR47495">
    <property type="entry name" value="ALDEHYDE DEHYDROGENASE"/>
    <property type="match status" value="1"/>
</dbReference>
<dbReference type="RefSeq" id="WP_026850996.1">
    <property type="nucleotide sequence ID" value="NZ_CP011454.1"/>
</dbReference>
<dbReference type="KEGG" id="gph:GEMMAAP_18985"/>
<dbReference type="InterPro" id="IPR000674">
    <property type="entry name" value="Ald_Oxase/Xan_DH_a/b"/>
</dbReference>
<dbReference type="InterPro" id="IPR008274">
    <property type="entry name" value="AldOxase/xan_DH_MoCoBD1"/>
</dbReference>
<dbReference type="Proteomes" id="UP000076404">
    <property type="component" value="Chromosome"/>
</dbReference>
<dbReference type="InterPro" id="IPR052516">
    <property type="entry name" value="N-heterocyclic_Hydroxylase"/>
</dbReference>
<dbReference type="Pfam" id="PF02738">
    <property type="entry name" value="MoCoBD_1"/>
    <property type="match status" value="1"/>
</dbReference>
<evidence type="ECO:0000313" key="2">
    <source>
        <dbReference type="EMBL" id="AMW06303.1"/>
    </source>
</evidence>
<dbReference type="SUPFAM" id="SSF56003">
    <property type="entry name" value="Molybdenum cofactor-binding domain"/>
    <property type="match status" value="2"/>
</dbReference>
<dbReference type="eggNOG" id="COG1529">
    <property type="taxonomic scope" value="Bacteria"/>
</dbReference>
<dbReference type="Pfam" id="PF20256">
    <property type="entry name" value="MoCoBD_2"/>
    <property type="match status" value="2"/>
</dbReference>
<gene>
    <name evidence="2" type="ORF">GEMMAAP_18985</name>
</gene>
<reference evidence="2 3" key="1">
    <citation type="journal article" date="2014" name="Proc. Natl. Acad. Sci. U.S.A.">
        <title>Functional type 2 photosynthetic reaction centers found in the rare bacterial phylum Gemmatimonadetes.</title>
        <authorList>
            <person name="Zeng Y."/>
            <person name="Feng F."/>
            <person name="Medova H."/>
            <person name="Dean J."/>
            <person name="Koblizek M."/>
        </authorList>
    </citation>
    <scope>NUCLEOTIDE SEQUENCE [LARGE SCALE GENOMIC DNA]</scope>
    <source>
        <strain evidence="2 3">AP64</strain>
    </source>
</reference>
<dbReference type="AlphaFoldDB" id="A0A143BNU5"/>
<evidence type="ECO:0000259" key="1">
    <source>
        <dbReference type="SMART" id="SM01008"/>
    </source>
</evidence>
<dbReference type="InterPro" id="IPR012368">
    <property type="entry name" value="OxRdtase_Mopterin-bd_su_IorB"/>
</dbReference>
<name>A0A143BNU5_9BACT</name>
<dbReference type="PANTHER" id="PTHR47495:SF2">
    <property type="entry name" value="ALDEHYDE DEHYDROGENASE"/>
    <property type="match status" value="1"/>
</dbReference>
<accession>A0A143BNU5</accession>
<protein>
    <recommendedName>
        <fullName evidence="1">Aldehyde oxidase/xanthine dehydrogenase a/b hammerhead domain-containing protein</fullName>
    </recommendedName>
</protein>